<gene>
    <name evidence="3" type="ORF">ACFOD4_07440</name>
</gene>
<feature type="compositionally biased region" description="Basic residues" evidence="1">
    <location>
        <begin position="277"/>
        <end position="287"/>
    </location>
</feature>
<evidence type="ECO:0000313" key="3">
    <source>
        <dbReference type="EMBL" id="MFC3124888.1"/>
    </source>
</evidence>
<organism evidence="3 4">
    <name type="scientific">Teichococcus globiformis</name>
    <dbReference type="NCBI Taxonomy" id="2307229"/>
    <lineage>
        <taxon>Bacteria</taxon>
        <taxon>Pseudomonadati</taxon>
        <taxon>Pseudomonadota</taxon>
        <taxon>Alphaproteobacteria</taxon>
        <taxon>Acetobacterales</taxon>
        <taxon>Roseomonadaceae</taxon>
        <taxon>Roseomonas</taxon>
    </lineage>
</organism>
<dbReference type="Proteomes" id="UP001595593">
    <property type="component" value="Unassembled WGS sequence"/>
</dbReference>
<name>A0ABV7FZ50_9PROT</name>
<proteinExistence type="predicted"/>
<sequence length="307" mass="32663">MALGWSGLRRGTMLALLLATSILTVPFLAPAAARAEMGPADPYDPDGRNTPATTTWWDLGEAAQVEAGRQADLAYVRGMRPHHAGALTLSRDYLADPEARNPVLRRLAAAIIPNQAFEIALLDEVGRQAEQPVTALGPWSMRPMATEGMGARLRYQPTPPSGVLALLSPAQPIGARDVRFAKEMAVHHQAALRMARDFNADPASRNGYLKLLNIDIVTDQSQEIALMERVIAAYPGDAAAIVIDAASIPGMEHMMHGGQGHGHHGHASPPAPEGEHTRHHPAGHRSGSHQSMGHGGSTGSHGHGSHH</sequence>
<dbReference type="Pfam" id="PF03713">
    <property type="entry name" value="DUF305"/>
    <property type="match status" value="1"/>
</dbReference>
<accession>A0ABV7FZ50</accession>
<dbReference type="EMBL" id="JBHRTN010000008">
    <property type="protein sequence ID" value="MFC3124888.1"/>
    <property type="molecule type" value="Genomic_DNA"/>
</dbReference>
<dbReference type="RefSeq" id="WP_379595314.1">
    <property type="nucleotide sequence ID" value="NZ_JBHRTN010000008.1"/>
</dbReference>
<evidence type="ECO:0000259" key="2">
    <source>
        <dbReference type="Pfam" id="PF03713"/>
    </source>
</evidence>
<reference evidence="4" key="1">
    <citation type="journal article" date="2019" name="Int. J. Syst. Evol. Microbiol.">
        <title>The Global Catalogue of Microorganisms (GCM) 10K type strain sequencing project: providing services to taxonomists for standard genome sequencing and annotation.</title>
        <authorList>
            <consortium name="The Broad Institute Genomics Platform"/>
            <consortium name="The Broad Institute Genome Sequencing Center for Infectious Disease"/>
            <person name="Wu L."/>
            <person name="Ma J."/>
        </authorList>
    </citation>
    <scope>NUCLEOTIDE SEQUENCE [LARGE SCALE GENOMIC DNA]</scope>
    <source>
        <strain evidence="4">KCTC 52094</strain>
    </source>
</reference>
<dbReference type="PANTHER" id="PTHR36933">
    <property type="entry name" value="SLL0788 PROTEIN"/>
    <property type="match status" value="1"/>
</dbReference>
<feature type="domain" description="DUF305" evidence="2">
    <location>
        <begin position="72"/>
        <end position="230"/>
    </location>
</feature>
<feature type="region of interest" description="Disordered" evidence="1">
    <location>
        <begin position="252"/>
        <end position="307"/>
    </location>
</feature>
<keyword evidence="4" id="KW-1185">Reference proteome</keyword>
<comment type="caution">
    <text evidence="3">The sequence shown here is derived from an EMBL/GenBank/DDBJ whole genome shotgun (WGS) entry which is preliminary data.</text>
</comment>
<dbReference type="InterPro" id="IPR005183">
    <property type="entry name" value="DUF305_CopM-like"/>
</dbReference>
<dbReference type="PANTHER" id="PTHR36933:SF1">
    <property type="entry name" value="SLL0788 PROTEIN"/>
    <property type="match status" value="1"/>
</dbReference>
<feature type="compositionally biased region" description="Gly residues" evidence="1">
    <location>
        <begin position="293"/>
        <end position="307"/>
    </location>
</feature>
<evidence type="ECO:0000256" key="1">
    <source>
        <dbReference type="SAM" id="MobiDB-lite"/>
    </source>
</evidence>
<dbReference type="InterPro" id="IPR012347">
    <property type="entry name" value="Ferritin-like"/>
</dbReference>
<dbReference type="Gene3D" id="1.20.1260.10">
    <property type="match status" value="2"/>
</dbReference>
<protein>
    <submittedName>
        <fullName evidence="3">DUF305 domain-containing protein</fullName>
    </submittedName>
</protein>
<evidence type="ECO:0000313" key="4">
    <source>
        <dbReference type="Proteomes" id="UP001595593"/>
    </source>
</evidence>